<dbReference type="InterPro" id="IPR001478">
    <property type="entry name" value="PDZ"/>
</dbReference>
<dbReference type="InterPro" id="IPR024191">
    <property type="entry name" value="Peptidase_M61"/>
</dbReference>
<evidence type="ECO:0000313" key="2">
    <source>
        <dbReference type="EMBL" id="MBB5724730.1"/>
    </source>
</evidence>
<evidence type="ECO:0000259" key="1">
    <source>
        <dbReference type="SMART" id="SM00228"/>
    </source>
</evidence>
<protein>
    <submittedName>
        <fullName evidence="2">Metalloprotease with PDZ domain</fullName>
    </submittedName>
</protein>
<dbReference type="PIRSF" id="PIRSF016493">
    <property type="entry name" value="Glycyl_aminpptds"/>
    <property type="match status" value="1"/>
</dbReference>
<dbReference type="Pfam" id="PF17820">
    <property type="entry name" value="PDZ_6"/>
    <property type="match status" value="1"/>
</dbReference>
<dbReference type="InterPro" id="IPR007963">
    <property type="entry name" value="Peptidase_M61_catalytic"/>
</dbReference>
<accession>A0ABR6N1R2</accession>
<dbReference type="SMART" id="SM00228">
    <property type="entry name" value="PDZ"/>
    <property type="match status" value="1"/>
</dbReference>
<keyword evidence="2" id="KW-0645">Protease</keyword>
<dbReference type="SUPFAM" id="SSF50156">
    <property type="entry name" value="PDZ domain-like"/>
    <property type="match status" value="1"/>
</dbReference>
<sequence length="614" mass="65762">MRTIGAMMAGGLGVGLGLASAVPAAAQQARQVHYDLSFPDAAHHRAQIVATFRGVPAGPLRVQMARSSPGRYALHEFGKNVFAVTARDGAGRPLPLLRNDPYGWSVAGHDGTVVVSYTVFGNRGDGTYAQIDTRHAHLNPPATLMWATGFDAAPVRVRIVSPDSGWTIATQLPAVAGQPNTFAAPDLQYLMDSPIEIARQDVREWPVGEGKQRYTIRLAVHHDGSAAEVDRLAAQVKQLIPQHRKLFGEWPRFDHGSYTFLADYTPQISGDGMEHRNSTVVSTPTPLDGTNAGQLGTISHEFFHAWNVERLRPRELEPFDFTRANATPSLWFAEGVTNYYGPLMLRRAGLTDVDGWAKATAGALNTVLFSPARRNGGPQEMSLRAPFADAATSIDPVAPDVFLSYYPYGQVVALALDLSIRQRFPARSLDDVMRYLWQTYGRTERPYTPDDLRRGVATVTGDAAFADAFFAASVSGSALPDFAPLLAQAGLVLRAAAPQHGWIGAGGVVAAPAGVMLAAAPLPGSPLDAAGLDAGDRIVAVNGVAVTDPAGWSGALERLTPGATVTIRFVRQGGEQQRSVRALADPRLEIVRVEATGGTLSGKQRAFRAKWIDG</sequence>
<proteinExistence type="predicted"/>
<dbReference type="EMBL" id="JACIJN010000002">
    <property type="protein sequence ID" value="MBB5724730.1"/>
    <property type="molecule type" value="Genomic_DNA"/>
</dbReference>
<reference evidence="2 3" key="1">
    <citation type="submission" date="2020-08" db="EMBL/GenBank/DDBJ databases">
        <title>Genomic Encyclopedia of Type Strains, Phase IV (KMG-IV): sequencing the most valuable type-strain genomes for metagenomic binning, comparative biology and taxonomic classification.</title>
        <authorList>
            <person name="Goeker M."/>
        </authorList>
    </citation>
    <scope>NUCLEOTIDE SEQUENCE [LARGE SCALE GENOMIC DNA]</scope>
    <source>
        <strain evidence="2 3">DSM 101535</strain>
    </source>
</reference>
<dbReference type="Pfam" id="PF17899">
    <property type="entry name" value="Peptidase_M61_N"/>
    <property type="match status" value="1"/>
</dbReference>
<dbReference type="Pfam" id="PF05299">
    <property type="entry name" value="Peptidase_M61"/>
    <property type="match status" value="1"/>
</dbReference>
<dbReference type="Gene3D" id="2.60.40.3650">
    <property type="match status" value="1"/>
</dbReference>
<dbReference type="InterPro" id="IPR036034">
    <property type="entry name" value="PDZ_sf"/>
</dbReference>
<keyword evidence="3" id="KW-1185">Reference proteome</keyword>
<organism evidence="2 3">
    <name type="scientific">Sphingomonas endophytica</name>
    <dbReference type="NCBI Taxonomy" id="869719"/>
    <lineage>
        <taxon>Bacteria</taxon>
        <taxon>Pseudomonadati</taxon>
        <taxon>Pseudomonadota</taxon>
        <taxon>Alphaproteobacteria</taxon>
        <taxon>Sphingomonadales</taxon>
        <taxon>Sphingomonadaceae</taxon>
        <taxon>Sphingomonas</taxon>
    </lineage>
</organism>
<evidence type="ECO:0000313" key="3">
    <source>
        <dbReference type="Proteomes" id="UP000560131"/>
    </source>
</evidence>
<keyword evidence="2" id="KW-0482">Metalloprotease</keyword>
<gene>
    <name evidence="2" type="ORF">FHS97_000638</name>
</gene>
<dbReference type="RefSeq" id="WP_221233095.1">
    <property type="nucleotide sequence ID" value="NZ_BAABAR010000007.1"/>
</dbReference>
<dbReference type="Gene3D" id="2.30.42.10">
    <property type="match status" value="1"/>
</dbReference>
<dbReference type="InterPro" id="IPR027268">
    <property type="entry name" value="Peptidase_M4/M1_CTD_sf"/>
</dbReference>
<comment type="caution">
    <text evidence="2">The sequence shown here is derived from an EMBL/GenBank/DDBJ whole genome shotgun (WGS) entry which is preliminary data.</text>
</comment>
<feature type="domain" description="PDZ" evidence="1">
    <location>
        <begin position="501"/>
        <end position="573"/>
    </location>
</feature>
<dbReference type="SUPFAM" id="SSF55486">
    <property type="entry name" value="Metalloproteases ('zincins'), catalytic domain"/>
    <property type="match status" value="1"/>
</dbReference>
<keyword evidence="2" id="KW-0378">Hydrolase</keyword>
<dbReference type="GO" id="GO:0008237">
    <property type="term" value="F:metallopeptidase activity"/>
    <property type="evidence" value="ECO:0007669"/>
    <property type="project" value="UniProtKB-KW"/>
</dbReference>
<dbReference type="InterPro" id="IPR040756">
    <property type="entry name" value="Peptidase_M61_N"/>
</dbReference>
<dbReference type="Gene3D" id="1.10.390.10">
    <property type="entry name" value="Neutral Protease Domain 2"/>
    <property type="match status" value="1"/>
</dbReference>
<dbReference type="Proteomes" id="UP000560131">
    <property type="component" value="Unassembled WGS sequence"/>
</dbReference>
<dbReference type="InterPro" id="IPR041489">
    <property type="entry name" value="PDZ_6"/>
</dbReference>
<name>A0ABR6N1R2_9SPHN</name>